<name>A0A1G2I3T0_9BACT</name>
<accession>A0A1G2I3T0</accession>
<dbReference type="STRING" id="1802207.A3D44_03695"/>
<sequence length="107" mass="12459">MRSIPRHPRGIVVSDHAVMRFRERFQCLGGDDLTNEEIRRMIRGLVRNATREFPSPKRSTVIIKATLQSNGKPYPIYLIVLKKRRMDVITVLDGESLTTWKENYGLF</sequence>
<reference evidence="1 2" key="1">
    <citation type="journal article" date="2016" name="Nat. Commun.">
        <title>Thousands of microbial genomes shed light on interconnected biogeochemical processes in an aquifer system.</title>
        <authorList>
            <person name="Anantharaman K."/>
            <person name="Brown C.T."/>
            <person name="Hug L.A."/>
            <person name="Sharon I."/>
            <person name="Castelle C.J."/>
            <person name="Probst A.J."/>
            <person name="Thomas B.C."/>
            <person name="Singh A."/>
            <person name="Wilkins M.J."/>
            <person name="Karaoz U."/>
            <person name="Brodie E.L."/>
            <person name="Williams K.H."/>
            <person name="Hubbard S.S."/>
            <person name="Banfield J.F."/>
        </authorList>
    </citation>
    <scope>NUCLEOTIDE SEQUENCE [LARGE SCALE GENOMIC DNA]</scope>
</reference>
<dbReference type="EMBL" id="MHOT01000010">
    <property type="protein sequence ID" value="OGZ69492.1"/>
    <property type="molecule type" value="Genomic_DNA"/>
</dbReference>
<protein>
    <submittedName>
        <fullName evidence="1">Uncharacterized protein</fullName>
    </submittedName>
</protein>
<dbReference type="AlphaFoldDB" id="A0A1G2I3T0"/>
<evidence type="ECO:0000313" key="1">
    <source>
        <dbReference type="EMBL" id="OGZ69492.1"/>
    </source>
</evidence>
<dbReference type="Proteomes" id="UP000178820">
    <property type="component" value="Unassembled WGS sequence"/>
</dbReference>
<evidence type="ECO:0000313" key="2">
    <source>
        <dbReference type="Proteomes" id="UP000178820"/>
    </source>
</evidence>
<proteinExistence type="predicted"/>
<organism evidence="1 2">
    <name type="scientific">Candidatus Staskawiczbacteria bacterium RIFCSPHIGHO2_02_FULL_42_22</name>
    <dbReference type="NCBI Taxonomy" id="1802207"/>
    <lineage>
        <taxon>Bacteria</taxon>
        <taxon>Candidatus Staskawicziibacteriota</taxon>
    </lineage>
</organism>
<gene>
    <name evidence="1" type="ORF">A3D44_03695</name>
</gene>
<comment type="caution">
    <text evidence="1">The sequence shown here is derived from an EMBL/GenBank/DDBJ whole genome shotgun (WGS) entry which is preliminary data.</text>
</comment>